<proteinExistence type="predicted"/>
<feature type="region of interest" description="Disordered" evidence="1">
    <location>
        <begin position="99"/>
        <end position="124"/>
    </location>
</feature>
<feature type="compositionally biased region" description="Basic residues" evidence="1">
    <location>
        <begin position="99"/>
        <end position="119"/>
    </location>
</feature>
<name>A0A0R3W3T3_TAEAS</name>
<dbReference type="Proteomes" id="UP000282613">
    <property type="component" value="Unassembled WGS sequence"/>
</dbReference>
<dbReference type="EMBL" id="UYRS01018359">
    <property type="protein sequence ID" value="VDK33707.1"/>
    <property type="molecule type" value="Genomic_DNA"/>
</dbReference>
<accession>A0A0R3W3T3</accession>
<evidence type="ECO:0000313" key="2">
    <source>
        <dbReference type="EMBL" id="VDK33707.1"/>
    </source>
</evidence>
<evidence type="ECO:0000313" key="3">
    <source>
        <dbReference type="Proteomes" id="UP000282613"/>
    </source>
</evidence>
<reference evidence="2 3" key="2">
    <citation type="submission" date="2018-11" db="EMBL/GenBank/DDBJ databases">
        <authorList>
            <consortium name="Pathogen Informatics"/>
        </authorList>
    </citation>
    <scope>NUCLEOTIDE SEQUENCE [LARGE SCALE GENOMIC DNA]</scope>
</reference>
<evidence type="ECO:0000313" key="4">
    <source>
        <dbReference type="WBParaSite" id="TASK_0000461001-mRNA-1"/>
    </source>
</evidence>
<keyword evidence="3" id="KW-1185">Reference proteome</keyword>
<dbReference type="WBParaSite" id="TASK_0000461001-mRNA-1">
    <property type="protein sequence ID" value="TASK_0000461001-mRNA-1"/>
    <property type="gene ID" value="TASK_0000461001"/>
</dbReference>
<evidence type="ECO:0000256" key="1">
    <source>
        <dbReference type="SAM" id="MobiDB-lite"/>
    </source>
</evidence>
<dbReference type="AlphaFoldDB" id="A0A0R3W3T3"/>
<reference evidence="4" key="1">
    <citation type="submission" date="2017-02" db="UniProtKB">
        <authorList>
            <consortium name="WormBaseParasite"/>
        </authorList>
    </citation>
    <scope>IDENTIFICATION</scope>
</reference>
<organism evidence="4">
    <name type="scientific">Taenia asiatica</name>
    <name type="common">Asian tapeworm</name>
    <dbReference type="NCBI Taxonomy" id="60517"/>
    <lineage>
        <taxon>Eukaryota</taxon>
        <taxon>Metazoa</taxon>
        <taxon>Spiralia</taxon>
        <taxon>Lophotrochozoa</taxon>
        <taxon>Platyhelminthes</taxon>
        <taxon>Cestoda</taxon>
        <taxon>Eucestoda</taxon>
        <taxon>Cyclophyllidea</taxon>
        <taxon>Taeniidae</taxon>
        <taxon>Taenia</taxon>
    </lineage>
</organism>
<gene>
    <name evidence="2" type="ORF">TASK_LOCUS4611</name>
</gene>
<sequence length="223" mass="23992">MVCDKFYAMNTNIRDTETAGRKAGSLVSRLTTQANRLVHRSDPSVQRGVGCAVSQPNAWPSASASACECVRACLVCAQTCKSADGCACPPFATAITPKRTPHPTHTHTGPRHATPRHTTPRLTGLDQATGYDRERAAVVMYRVATAQCAGGLRRTAFNALGLSHLGLDTLLVIQTHPLDVDTRASGSRHADSTAVFPKPSATRPRTLEQLTGYSTRCYQFKIT</sequence>
<protein>
    <submittedName>
        <fullName evidence="4">Transposase</fullName>
    </submittedName>
</protein>